<dbReference type="OrthoDB" id="2692481at2759"/>
<feature type="non-terminal residue" evidence="1">
    <location>
        <position position="1"/>
    </location>
</feature>
<reference evidence="2" key="2">
    <citation type="submission" date="2015-01" db="EMBL/GenBank/DDBJ databases">
        <title>Evolutionary Origins and Diversification of the Mycorrhizal Mutualists.</title>
        <authorList>
            <consortium name="DOE Joint Genome Institute"/>
            <consortium name="Mycorrhizal Genomics Consortium"/>
            <person name="Kohler A."/>
            <person name="Kuo A."/>
            <person name="Nagy L.G."/>
            <person name="Floudas D."/>
            <person name="Copeland A."/>
            <person name="Barry K.W."/>
            <person name="Cichocki N."/>
            <person name="Veneault-Fourrey C."/>
            <person name="LaButti K."/>
            <person name="Lindquist E.A."/>
            <person name="Lipzen A."/>
            <person name="Lundell T."/>
            <person name="Morin E."/>
            <person name="Murat C."/>
            <person name="Riley R."/>
            <person name="Ohm R."/>
            <person name="Sun H."/>
            <person name="Tunlid A."/>
            <person name="Henrissat B."/>
            <person name="Grigoriev I.V."/>
            <person name="Hibbett D.S."/>
            <person name="Martin F."/>
        </authorList>
    </citation>
    <scope>NUCLEOTIDE SEQUENCE [LARGE SCALE GENOMIC DNA]</scope>
    <source>
        <strain evidence="2">Foug A</strain>
    </source>
</reference>
<evidence type="ECO:0000313" key="2">
    <source>
        <dbReference type="Proteomes" id="UP000053989"/>
    </source>
</evidence>
<dbReference type="InParanoid" id="A0A0C3DCA6"/>
<sequence length="112" mass="13128">QEPDDLGNEHCAEVMPAHKIKKRNTKDLLTIFTDRVRVKFVIAGKVDLLWGRWCMICKEDEIFVRKNGKRKAFHLGSNSSCRQHIRIHYEEYQQRCVEGGIPENDHAVPREI</sequence>
<dbReference type="Proteomes" id="UP000053989">
    <property type="component" value="Unassembled WGS sequence"/>
</dbReference>
<proteinExistence type="predicted"/>
<dbReference type="AlphaFoldDB" id="A0A0C3DCA6"/>
<gene>
    <name evidence="1" type="ORF">SCLCIDRAFT_55519</name>
</gene>
<protein>
    <submittedName>
        <fullName evidence="1">Uncharacterized protein</fullName>
    </submittedName>
</protein>
<name>A0A0C3DCA6_9AGAM</name>
<reference evidence="1 2" key="1">
    <citation type="submission" date="2014-04" db="EMBL/GenBank/DDBJ databases">
        <authorList>
            <consortium name="DOE Joint Genome Institute"/>
            <person name="Kuo A."/>
            <person name="Kohler A."/>
            <person name="Nagy L.G."/>
            <person name="Floudas D."/>
            <person name="Copeland A."/>
            <person name="Barry K.W."/>
            <person name="Cichocki N."/>
            <person name="Veneault-Fourrey C."/>
            <person name="LaButti K."/>
            <person name="Lindquist E.A."/>
            <person name="Lipzen A."/>
            <person name="Lundell T."/>
            <person name="Morin E."/>
            <person name="Murat C."/>
            <person name="Sun H."/>
            <person name="Tunlid A."/>
            <person name="Henrissat B."/>
            <person name="Grigoriev I.V."/>
            <person name="Hibbett D.S."/>
            <person name="Martin F."/>
            <person name="Nordberg H.P."/>
            <person name="Cantor M.N."/>
            <person name="Hua S.X."/>
        </authorList>
    </citation>
    <scope>NUCLEOTIDE SEQUENCE [LARGE SCALE GENOMIC DNA]</scope>
    <source>
        <strain evidence="1 2">Foug A</strain>
    </source>
</reference>
<accession>A0A0C3DCA6</accession>
<dbReference type="HOGENOM" id="CLU_174975_0_0_1"/>
<organism evidence="1 2">
    <name type="scientific">Scleroderma citrinum Foug A</name>
    <dbReference type="NCBI Taxonomy" id="1036808"/>
    <lineage>
        <taxon>Eukaryota</taxon>
        <taxon>Fungi</taxon>
        <taxon>Dikarya</taxon>
        <taxon>Basidiomycota</taxon>
        <taxon>Agaricomycotina</taxon>
        <taxon>Agaricomycetes</taxon>
        <taxon>Agaricomycetidae</taxon>
        <taxon>Boletales</taxon>
        <taxon>Sclerodermatineae</taxon>
        <taxon>Sclerodermataceae</taxon>
        <taxon>Scleroderma</taxon>
    </lineage>
</organism>
<dbReference type="EMBL" id="KN822087">
    <property type="protein sequence ID" value="KIM58355.1"/>
    <property type="molecule type" value="Genomic_DNA"/>
</dbReference>
<keyword evidence="2" id="KW-1185">Reference proteome</keyword>
<feature type="non-terminal residue" evidence="1">
    <location>
        <position position="112"/>
    </location>
</feature>
<evidence type="ECO:0000313" key="1">
    <source>
        <dbReference type="EMBL" id="KIM58355.1"/>
    </source>
</evidence>